<evidence type="ECO:0000259" key="3">
    <source>
        <dbReference type="PROSITE" id="PS50222"/>
    </source>
</evidence>
<evidence type="ECO:0000313" key="5">
    <source>
        <dbReference type="Proteomes" id="UP000193560"/>
    </source>
</evidence>
<dbReference type="AlphaFoldDB" id="A0A1X2IUS2"/>
<dbReference type="PROSITE" id="PS50222">
    <property type="entry name" value="EF_HAND_2"/>
    <property type="match status" value="2"/>
</dbReference>
<keyword evidence="1" id="KW-0677">Repeat</keyword>
<organism evidence="4 5">
    <name type="scientific">Absidia repens</name>
    <dbReference type="NCBI Taxonomy" id="90262"/>
    <lineage>
        <taxon>Eukaryota</taxon>
        <taxon>Fungi</taxon>
        <taxon>Fungi incertae sedis</taxon>
        <taxon>Mucoromycota</taxon>
        <taxon>Mucoromycotina</taxon>
        <taxon>Mucoromycetes</taxon>
        <taxon>Mucorales</taxon>
        <taxon>Cunninghamellaceae</taxon>
        <taxon>Absidia</taxon>
    </lineage>
</organism>
<name>A0A1X2IUS2_9FUNG</name>
<dbReference type="InterPro" id="IPR018247">
    <property type="entry name" value="EF_Hand_1_Ca_BS"/>
</dbReference>
<dbReference type="InterPro" id="IPR002048">
    <property type="entry name" value="EF_hand_dom"/>
</dbReference>
<dbReference type="GO" id="GO:0016460">
    <property type="term" value="C:myosin II complex"/>
    <property type="evidence" value="ECO:0007669"/>
    <property type="project" value="TreeGrafter"/>
</dbReference>
<evidence type="ECO:0000256" key="2">
    <source>
        <dbReference type="ARBA" id="ARBA00022837"/>
    </source>
</evidence>
<dbReference type="InterPro" id="IPR050230">
    <property type="entry name" value="CALM/Myosin/TropC-like"/>
</dbReference>
<dbReference type="Proteomes" id="UP000193560">
    <property type="component" value="Unassembled WGS sequence"/>
</dbReference>
<dbReference type="PANTHER" id="PTHR23048">
    <property type="entry name" value="MYOSIN LIGHT CHAIN 1, 3"/>
    <property type="match status" value="1"/>
</dbReference>
<feature type="domain" description="EF-hand" evidence="3">
    <location>
        <begin position="65"/>
        <end position="96"/>
    </location>
</feature>
<dbReference type="EMBL" id="MCGE01000005">
    <property type="protein sequence ID" value="ORZ21713.1"/>
    <property type="molecule type" value="Genomic_DNA"/>
</dbReference>
<keyword evidence="2" id="KW-0106">Calcium</keyword>
<proteinExistence type="predicted"/>
<dbReference type="SMART" id="SM00054">
    <property type="entry name" value="EFh"/>
    <property type="match status" value="3"/>
</dbReference>
<keyword evidence="5" id="KW-1185">Reference proteome</keyword>
<feature type="domain" description="EF-hand" evidence="3">
    <location>
        <begin position="29"/>
        <end position="64"/>
    </location>
</feature>
<dbReference type="Gene3D" id="1.10.238.10">
    <property type="entry name" value="EF-hand"/>
    <property type="match status" value="1"/>
</dbReference>
<gene>
    <name evidence="4" type="ORF">BCR42DRAFT_434602</name>
</gene>
<sequence length="96" mass="10870">MFSSVDDDKNGKSDLNVFLALVKALSNADVVQDLKEVFKVFDKDGNKYIFPDELRQVMISVGSVLSEEELNEMINEADGDKDGQINYKEYVKMVDK</sequence>
<dbReference type="PROSITE" id="PS00018">
    <property type="entry name" value="EF_HAND_1"/>
    <property type="match status" value="1"/>
</dbReference>
<dbReference type="OrthoDB" id="26525at2759"/>
<reference evidence="4 5" key="1">
    <citation type="submission" date="2016-07" db="EMBL/GenBank/DDBJ databases">
        <title>Pervasive Adenine N6-methylation of Active Genes in Fungi.</title>
        <authorList>
            <consortium name="DOE Joint Genome Institute"/>
            <person name="Mondo S.J."/>
            <person name="Dannebaum R.O."/>
            <person name="Kuo R.C."/>
            <person name="Labutti K."/>
            <person name="Haridas S."/>
            <person name="Kuo A."/>
            <person name="Salamov A."/>
            <person name="Ahrendt S.R."/>
            <person name="Lipzen A."/>
            <person name="Sullivan W."/>
            <person name="Andreopoulos W.B."/>
            <person name="Clum A."/>
            <person name="Lindquist E."/>
            <person name="Daum C."/>
            <person name="Ramamoorthy G.K."/>
            <person name="Gryganskyi A."/>
            <person name="Culley D."/>
            <person name="Magnuson J.K."/>
            <person name="James T.Y."/>
            <person name="O'Malley M.A."/>
            <person name="Stajich J.E."/>
            <person name="Spatafora J.W."/>
            <person name="Visel A."/>
            <person name="Grigoriev I.V."/>
        </authorList>
    </citation>
    <scope>NUCLEOTIDE SEQUENCE [LARGE SCALE GENOMIC DNA]</scope>
    <source>
        <strain evidence="4 5">NRRL 1336</strain>
    </source>
</reference>
<dbReference type="Pfam" id="PF13499">
    <property type="entry name" value="EF-hand_7"/>
    <property type="match status" value="1"/>
</dbReference>
<dbReference type="FunFam" id="1.10.238.10:FF:000001">
    <property type="entry name" value="Calmodulin 1"/>
    <property type="match status" value="1"/>
</dbReference>
<dbReference type="STRING" id="90262.A0A1X2IUS2"/>
<dbReference type="GO" id="GO:0005509">
    <property type="term" value="F:calcium ion binding"/>
    <property type="evidence" value="ECO:0007669"/>
    <property type="project" value="InterPro"/>
</dbReference>
<evidence type="ECO:0000256" key="1">
    <source>
        <dbReference type="ARBA" id="ARBA00022737"/>
    </source>
</evidence>
<dbReference type="CDD" id="cd00051">
    <property type="entry name" value="EFh"/>
    <property type="match status" value="1"/>
</dbReference>
<protein>
    <recommendedName>
        <fullName evidence="3">EF-hand domain-containing protein</fullName>
    </recommendedName>
</protein>
<evidence type="ECO:0000313" key="4">
    <source>
        <dbReference type="EMBL" id="ORZ21713.1"/>
    </source>
</evidence>
<dbReference type="SUPFAM" id="SSF47473">
    <property type="entry name" value="EF-hand"/>
    <property type="match status" value="1"/>
</dbReference>
<dbReference type="InterPro" id="IPR011992">
    <property type="entry name" value="EF-hand-dom_pair"/>
</dbReference>
<accession>A0A1X2IUS2</accession>
<dbReference type="PANTHER" id="PTHR23048:SF0">
    <property type="entry name" value="CALMODULIN LIKE 3"/>
    <property type="match status" value="1"/>
</dbReference>
<comment type="caution">
    <text evidence="4">The sequence shown here is derived from an EMBL/GenBank/DDBJ whole genome shotgun (WGS) entry which is preliminary data.</text>
</comment>